<feature type="domain" description="Cytochrome b561 bacterial/Ni-hydrogenase" evidence="7">
    <location>
        <begin position="8"/>
        <end position="175"/>
    </location>
</feature>
<dbReference type="OrthoDB" id="457436at2"/>
<evidence type="ECO:0000256" key="5">
    <source>
        <dbReference type="ARBA" id="ARBA00023136"/>
    </source>
</evidence>
<dbReference type="Pfam" id="PF01292">
    <property type="entry name" value="Ni_hydr_CYTB"/>
    <property type="match status" value="1"/>
</dbReference>
<feature type="transmembrane region" description="Helical" evidence="6">
    <location>
        <begin position="12"/>
        <end position="34"/>
    </location>
</feature>
<sequence length="242" mass="27441">MPRSAPYQPLLLRILHGLSGILVIAAIITGFLVYNTYDRRFGKIPFPQIGDIQGIHGTFALFFLLILPAFALYSFHAGQKRLLQSDFLQQLTQVGKPIWWVSLQRLVNTLMLIAAILAVNSGRMMKEEWLPAGQLHHIWYSLHLSAWVVMVGCVAIHVLMSTKVGGAPLLLSMFSWKFRPEESPAKWSSRFRTWLTSLQTNFSAEMNKFIQNNFYLRIIEVIVFGGILTAFVLPVFFPGSES</sequence>
<evidence type="ECO:0000256" key="1">
    <source>
        <dbReference type="ARBA" id="ARBA00004651"/>
    </source>
</evidence>
<comment type="subcellular location">
    <subcellularLocation>
        <location evidence="1">Cell membrane</location>
        <topology evidence="1">Multi-pass membrane protein</topology>
    </subcellularLocation>
</comment>
<proteinExistence type="predicted"/>
<keyword evidence="2" id="KW-1003">Cell membrane</keyword>
<dbReference type="GO" id="GO:0022904">
    <property type="term" value="P:respiratory electron transport chain"/>
    <property type="evidence" value="ECO:0007669"/>
    <property type="project" value="InterPro"/>
</dbReference>
<dbReference type="KEGG" id="nfl:COO91_07148"/>
<organism evidence="8 9">
    <name type="scientific">Nostoc flagelliforme CCNUN1</name>
    <dbReference type="NCBI Taxonomy" id="2038116"/>
    <lineage>
        <taxon>Bacteria</taxon>
        <taxon>Bacillati</taxon>
        <taxon>Cyanobacteriota</taxon>
        <taxon>Cyanophyceae</taxon>
        <taxon>Nostocales</taxon>
        <taxon>Nostocaceae</taxon>
        <taxon>Nostoc</taxon>
    </lineage>
</organism>
<evidence type="ECO:0000256" key="6">
    <source>
        <dbReference type="SAM" id="Phobius"/>
    </source>
</evidence>
<dbReference type="Gene3D" id="1.20.950.20">
    <property type="entry name" value="Transmembrane di-heme cytochromes, Chain C"/>
    <property type="match status" value="1"/>
</dbReference>
<keyword evidence="3 6" id="KW-0812">Transmembrane</keyword>
<accession>A0A2K8T276</accession>
<evidence type="ECO:0000313" key="8">
    <source>
        <dbReference type="EMBL" id="AUB41105.1"/>
    </source>
</evidence>
<feature type="transmembrane region" description="Helical" evidence="6">
    <location>
        <begin position="138"/>
        <end position="160"/>
    </location>
</feature>
<dbReference type="InterPro" id="IPR011577">
    <property type="entry name" value="Cyt_b561_bac/Ni-Hgenase"/>
</dbReference>
<evidence type="ECO:0000259" key="7">
    <source>
        <dbReference type="Pfam" id="PF01292"/>
    </source>
</evidence>
<reference evidence="8 9" key="1">
    <citation type="submission" date="2017-11" db="EMBL/GenBank/DDBJ databases">
        <title>Complete genome of a free-living desiccation-tolerant cyanobacterium and its photosynthetic adaptation to extreme terrestrial habitat.</title>
        <authorList>
            <person name="Shang J."/>
        </authorList>
    </citation>
    <scope>NUCLEOTIDE SEQUENCE [LARGE SCALE GENOMIC DNA]</scope>
    <source>
        <strain evidence="8 9">CCNUN1</strain>
    </source>
</reference>
<dbReference type="GO" id="GO:0005886">
    <property type="term" value="C:plasma membrane"/>
    <property type="evidence" value="ECO:0007669"/>
    <property type="project" value="UniProtKB-SubCell"/>
</dbReference>
<dbReference type="SUPFAM" id="SSF81342">
    <property type="entry name" value="Transmembrane di-heme cytochromes"/>
    <property type="match status" value="1"/>
</dbReference>
<feature type="transmembrane region" description="Helical" evidence="6">
    <location>
        <begin position="97"/>
        <end position="118"/>
    </location>
</feature>
<keyword evidence="9" id="KW-1185">Reference proteome</keyword>
<dbReference type="Proteomes" id="UP000232003">
    <property type="component" value="Chromosome"/>
</dbReference>
<dbReference type="EMBL" id="CP024785">
    <property type="protein sequence ID" value="AUB41105.1"/>
    <property type="molecule type" value="Genomic_DNA"/>
</dbReference>
<dbReference type="RefSeq" id="WP_100901616.1">
    <property type="nucleotide sequence ID" value="NZ_CAWNNC010000001.1"/>
</dbReference>
<gene>
    <name evidence="8" type="ORF">COO91_07148</name>
</gene>
<dbReference type="GO" id="GO:0009055">
    <property type="term" value="F:electron transfer activity"/>
    <property type="evidence" value="ECO:0007669"/>
    <property type="project" value="InterPro"/>
</dbReference>
<dbReference type="AlphaFoldDB" id="A0A2K8T276"/>
<evidence type="ECO:0000313" key="9">
    <source>
        <dbReference type="Proteomes" id="UP000232003"/>
    </source>
</evidence>
<feature type="transmembrane region" description="Helical" evidence="6">
    <location>
        <begin position="54"/>
        <end position="76"/>
    </location>
</feature>
<protein>
    <submittedName>
        <fullName evidence="8">Cytochrome, transmembrane</fullName>
    </submittedName>
</protein>
<evidence type="ECO:0000256" key="3">
    <source>
        <dbReference type="ARBA" id="ARBA00022692"/>
    </source>
</evidence>
<name>A0A2K8T276_9NOSO</name>
<evidence type="ECO:0000256" key="2">
    <source>
        <dbReference type="ARBA" id="ARBA00022475"/>
    </source>
</evidence>
<feature type="transmembrane region" description="Helical" evidence="6">
    <location>
        <begin position="214"/>
        <end position="237"/>
    </location>
</feature>
<keyword evidence="5 6" id="KW-0472">Membrane</keyword>
<evidence type="ECO:0000256" key="4">
    <source>
        <dbReference type="ARBA" id="ARBA00022989"/>
    </source>
</evidence>
<dbReference type="InterPro" id="IPR016174">
    <property type="entry name" value="Di-haem_cyt_TM"/>
</dbReference>
<keyword evidence="4 6" id="KW-1133">Transmembrane helix</keyword>